<gene>
    <name evidence="3" type="ORF">BL240_19080</name>
</gene>
<dbReference type="CDD" id="cd20707">
    <property type="entry name" value="MIX_III"/>
    <property type="match status" value="1"/>
</dbReference>
<dbReference type="RefSeq" id="WP_075045825.1">
    <property type="nucleotide sequence ID" value="NZ_CP018743.1"/>
</dbReference>
<dbReference type="InterPro" id="IPR046864">
    <property type="entry name" value="VasX_N"/>
</dbReference>
<dbReference type="Proteomes" id="UP000185146">
    <property type="component" value="Chromosome"/>
</dbReference>
<sequence length="1066" mass="117044">MSISKAIHIAMQEEIPNTYGTCNACERSGLPILLLREAYAPRPDTGRPYRLADDSEIIFHPMHTDQLRLLRQGYVYVLLDQEIWQAYEVAAEGTLQRFPVSQMPFGPPRSLPKVCATEGHDVIASFINIDTLLYSKAWIAFANDPWPRAVLDRYRQGIADSDPGTLARFVEVDLHTARNDPASLGIAMTDSFRFGLEQVLEFSTFSSARFTSVHGFYSRLGRWHETRTHVRNVIEQEQLPNGVLALTLPDPVGMVMELNAQRTGWVQALQEWRAQPQRHFEYFTSQALLGIRELHAAMAAVQGAEDAQREARQVEQWNDSPIAAKAYLPPVDIDAQTERNIARKQQDARERLEERYDESARAAFQADYDRELKNWQSMIDQVGDLYARHYAKRAFQQIGYYDYDATSPVSVEYFIQMMAACLAGGPTETLPQEGQPLGITQHIWQQLLEDDRSLLYQALLAKNQKLMQQVASALSGDDFGKVYDIIKGIAGTADGQLLMIKPIQDAVGQLLAATNSAGNALSQHLSERTKTLIGHVHRSAFALFAGQQVTPLRVSLTVGEYMSLLNEALEARTDAFLQQVDKQFRDPLGRKVRAMVLSGAINIAAAGNRSQMIEVMLWTLESAESLQARLVQLREGAAGGVGALVRDVAIGAGRLRAQVTGGLKISSTAAQNLASDAMRSLRDAAASSGSAGLLFALGSMWFHQDSLGKNYRALQETHQDNPEALAAIWSSSLGLLGASVEAAGLAVAVIRPKIPWPGTVTTTSLGTGIARYGAGIAGIAGMMDGAQYLFASLRTHKRGDLTSADGYRTAGIMAGASAIAGVLGAFGPATLFGPIGIAIILGLAAYAIASEAKQNESSSTELWARQSRWGLSEDNRLWTEAKHLDTAIGALNAAAIGVQAEISIRTQLTNHTNMQTSEPKGMIIGNEPAIPAEYTLNYYFLLPKYAEGTSRHEWHLSIHRTGAQREIITVSGDSTPTNQLQISLPKGKGVFGHIDNPHPLVRFNNKNNTLTIQGALPLLIDHHINAIELSLRYWPDKQDELGHAHVTITENYMHSLEPLTKWPDPY</sequence>
<evidence type="ECO:0000313" key="3">
    <source>
        <dbReference type="EMBL" id="APO83425.1"/>
    </source>
</evidence>
<proteinExistence type="predicted"/>
<evidence type="ECO:0000259" key="2">
    <source>
        <dbReference type="Pfam" id="PF20249"/>
    </source>
</evidence>
<dbReference type="AlphaFoldDB" id="A0A1L5PTL6"/>
<name>A0A1L5PTL6_PSEPU</name>
<dbReference type="EMBL" id="CP018743">
    <property type="protein sequence ID" value="APO83425.1"/>
    <property type="molecule type" value="Genomic_DNA"/>
</dbReference>
<feature type="coiled-coil region" evidence="1">
    <location>
        <begin position="335"/>
        <end position="362"/>
    </location>
</feature>
<dbReference type="Pfam" id="PF20249">
    <property type="entry name" value="VasX_N"/>
    <property type="match status" value="1"/>
</dbReference>
<evidence type="ECO:0000256" key="1">
    <source>
        <dbReference type="SAM" id="Coils"/>
    </source>
</evidence>
<organism evidence="3 4">
    <name type="scientific">Pseudomonas putida</name>
    <name type="common">Arthrobacter siderocapsulatus</name>
    <dbReference type="NCBI Taxonomy" id="303"/>
    <lineage>
        <taxon>Bacteria</taxon>
        <taxon>Pseudomonadati</taxon>
        <taxon>Pseudomonadota</taxon>
        <taxon>Gammaproteobacteria</taxon>
        <taxon>Pseudomonadales</taxon>
        <taxon>Pseudomonadaceae</taxon>
        <taxon>Pseudomonas</taxon>
    </lineage>
</organism>
<keyword evidence="1" id="KW-0175">Coiled coil</keyword>
<dbReference type="NCBIfam" id="NF041559">
    <property type="entry name" value="BTH_I2691_fam"/>
    <property type="match status" value="1"/>
</dbReference>
<evidence type="ECO:0000313" key="4">
    <source>
        <dbReference type="Proteomes" id="UP000185146"/>
    </source>
</evidence>
<dbReference type="InterPro" id="IPR048126">
    <property type="entry name" value="Toxin_VasX"/>
</dbReference>
<reference evidence="3 4" key="1">
    <citation type="submission" date="2016-12" db="EMBL/GenBank/DDBJ databases">
        <title>Draft Genome Sequence of Mercury Resistant Pseudomonas DRA525.</title>
        <authorList>
            <person name="Drace K.M."/>
        </authorList>
    </citation>
    <scope>NUCLEOTIDE SEQUENCE [LARGE SCALE GENOMIC DNA]</scope>
    <source>
        <strain evidence="3 4">DRA525</strain>
    </source>
</reference>
<feature type="domain" description="Toxin VasX N-terminal region" evidence="2">
    <location>
        <begin position="22"/>
        <end position="156"/>
    </location>
</feature>
<accession>A0A1L5PTL6</accession>
<protein>
    <recommendedName>
        <fullName evidence="2">Toxin VasX N-terminal region domain-containing protein</fullName>
    </recommendedName>
</protein>